<comment type="caution">
    <text evidence="2">The sequence shown here is derived from an EMBL/GenBank/DDBJ whole genome shotgun (WGS) entry which is preliminary data.</text>
</comment>
<dbReference type="Gene3D" id="1.20.1290.10">
    <property type="entry name" value="AhpD-like"/>
    <property type="match status" value="1"/>
</dbReference>
<dbReference type="GO" id="GO:0051920">
    <property type="term" value="F:peroxiredoxin activity"/>
    <property type="evidence" value="ECO:0007669"/>
    <property type="project" value="InterPro"/>
</dbReference>
<organism evidence="2 3">
    <name type="scientific">Nonomuraea thailandensis</name>
    <dbReference type="NCBI Taxonomy" id="1188745"/>
    <lineage>
        <taxon>Bacteria</taxon>
        <taxon>Bacillati</taxon>
        <taxon>Actinomycetota</taxon>
        <taxon>Actinomycetes</taxon>
        <taxon>Streptosporangiales</taxon>
        <taxon>Streptosporangiaceae</taxon>
        <taxon>Nonomuraea</taxon>
    </lineage>
</organism>
<evidence type="ECO:0000259" key="1">
    <source>
        <dbReference type="Pfam" id="PF02627"/>
    </source>
</evidence>
<dbReference type="Proteomes" id="UP001139648">
    <property type="component" value="Unassembled WGS sequence"/>
</dbReference>
<evidence type="ECO:0000313" key="3">
    <source>
        <dbReference type="Proteomes" id="UP001139648"/>
    </source>
</evidence>
<dbReference type="AlphaFoldDB" id="A0A9X2K5M8"/>
<protein>
    <submittedName>
        <fullName evidence="2">Peroxidase-related enzyme</fullName>
    </submittedName>
</protein>
<dbReference type="Pfam" id="PF02627">
    <property type="entry name" value="CMD"/>
    <property type="match status" value="1"/>
</dbReference>
<dbReference type="PANTHER" id="PTHR35446:SF3">
    <property type="entry name" value="CMD DOMAIN-CONTAINING PROTEIN"/>
    <property type="match status" value="1"/>
</dbReference>
<dbReference type="NCBIfam" id="TIGR00778">
    <property type="entry name" value="ahpD_dom"/>
    <property type="match status" value="1"/>
</dbReference>
<dbReference type="InterPro" id="IPR004675">
    <property type="entry name" value="AhpD_core"/>
</dbReference>
<dbReference type="EMBL" id="JAMZEB010000002">
    <property type="protein sequence ID" value="MCP2360565.1"/>
    <property type="molecule type" value="Genomic_DNA"/>
</dbReference>
<feature type="domain" description="Carboxymuconolactone decarboxylase-like" evidence="1">
    <location>
        <begin position="47"/>
        <end position="121"/>
    </location>
</feature>
<dbReference type="InterPro" id="IPR029032">
    <property type="entry name" value="AhpD-like"/>
</dbReference>
<accession>A0A9X2K5M8</accession>
<keyword evidence="2" id="KW-0560">Oxidoreductase</keyword>
<keyword evidence="3" id="KW-1185">Reference proteome</keyword>
<evidence type="ECO:0000313" key="2">
    <source>
        <dbReference type="EMBL" id="MCP2360565.1"/>
    </source>
</evidence>
<dbReference type="PANTHER" id="PTHR35446">
    <property type="entry name" value="SI:CH211-175M2.5"/>
    <property type="match status" value="1"/>
</dbReference>
<reference evidence="2" key="1">
    <citation type="submission" date="2022-06" db="EMBL/GenBank/DDBJ databases">
        <title>Sequencing the genomes of 1000 actinobacteria strains.</title>
        <authorList>
            <person name="Klenk H.-P."/>
        </authorList>
    </citation>
    <scope>NUCLEOTIDE SEQUENCE</scope>
    <source>
        <strain evidence="2">DSM 46694</strain>
    </source>
</reference>
<name>A0A9X2K5M8_9ACTN</name>
<dbReference type="InterPro" id="IPR003779">
    <property type="entry name" value="CMD-like"/>
</dbReference>
<sequence length="185" mass="19382">MTVFTVHSVESAPEASREPLDELRRRVGFVPNLAGHIAGSPVAIDGFNQLQRALRESTLTAAEREVVGIAVSVANRCAWSVAAHSAFAERAGLAPEVIEALRARKDDLADERATALAAFTRAILRSGGLVGRDELGAVLAAGYSGPQVLEVITQAAFTTMANWVANVAGTPLDAALAGKAWDDHA</sequence>
<keyword evidence="2" id="KW-0575">Peroxidase</keyword>
<proteinExistence type="predicted"/>
<dbReference type="SUPFAM" id="SSF69118">
    <property type="entry name" value="AhpD-like"/>
    <property type="match status" value="1"/>
</dbReference>
<dbReference type="RefSeq" id="WP_253748610.1">
    <property type="nucleotide sequence ID" value="NZ_BAABKA010000108.1"/>
</dbReference>
<gene>
    <name evidence="2" type="ORF">HD597_007585</name>
</gene>